<feature type="region of interest" description="Disordered" evidence="22">
    <location>
        <begin position="664"/>
        <end position="695"/>
    </location>
</feature>
<evidence type="ECO:0000256" key="5">
    <source>
        <dbReference type="ARBA" id="ARBA00017386"/>
    </source>
</evidence>
<evidence type="ECO:0000256" key="2">
    <source>
        <dbReference type="ARBA" id="ARBA00004123"/>
    </source>
</evidence>
<evidence type="ECO:0000256" key="17">
    <source>
        <dbReference type="ARBA" id="ARBA00044969"/>
    </source>
</evidence>
<dbReference type="SMART" id="SM00491">
    <property type="entry name" value="HELICc2"/>
    <property type="match status" value="1"/>
</dbReference>
<evidence type="ECO:0000256" key="16">
    <source>
        <dbReference type="ARBA" id="ARBA00029709"/>
    </source>
</evidence>
<feature type="region of interest" description="Disordered" evidence="22">
    <location>
        <begin position="195"/>
        <end position="260"/>
    </location>
</feature>
<sequence length="1018" mass="111791">MTMELSGRGQAGSGAGQKRAHASQSLLDSHSHSHAQPERRTSNSMLMLSRNDSTSKASHLSLRTPSSSSAITLSGEFSFPYPQAYPIQLDLMRNIFECVEQGKVAVLESPTGTGKSLSLICATLTWLERNGQRGSLGVLESSQAHELASTSTSMASITATSATDDAEPDWVRAHAQARARADEQRGQVELRQRIARARQAQQREKNSSMAMERKNAAKWNKKKKRRPTTTSDAASESESDSYLLSSGSGDETSRPIPSDDSAFLSSEVQALLAQLRAGASGSSSARKGGPTWGSAMKEEDEDEPATVPQVFYASRTHSQLMQFVAEVKKTRFGKGGMESEGKRDEGQEQVKEENTRCVCLASRKQMCINEEVIRTGETKGMEAMNEKCRDLAKGKGKKRCEYLPAQDAQGRSQILDYRDRAFSRVSDLEDLVVLGKEMGVCPYYASRAAARTAQLVALPYNLLLSQTSRETLGTRLDGAVVVLDEAHNVIDTVLEGGKVHVDEAMLRVAKEQIHTYLEKFASRLKGVNEVRLREFRTVIEALLKFAREWASRAKSGKEGGKQEQMLKGAEVMKRIGGTLDQINLVALHAHLRQSQIARKVSGYADKQATKARAGNAEEPTARSAISCMHAIQSFILALSNNNEDGRVLISIEEIQHEAAFAVHSGTPDRPHGVGAASASASAALRQRQRDSERNRQSVVHLRYQLLNPQEAFKPILEKARSVILAGGTMEPISDFTTQLFPHIDPQRFHRFSCGHIIPADNLLAAIVPSGPRGTTFEFKYDSRGDMNVLDDLANALSNYCNVIPHGVVVFLPSYAFLESATRRWKESGALNRLGNKKKIFFEPKNAADVDRVLEEYRAAIDAADQMLTGGVPARTGSMLLAVVGAKLSEGINFSDRLARAVIMVGMPFANAASVELKERMNYVRNLAKTSSLDVASTEKDAGQELYINLCMKAVNQSIGRAIRHQKDYAALILLDKRFARADIRARLPGWIRDSTRTFDRFGPSIAATGAFFRDKRGH</sequence>
<dbReference type="GO" id="GO:0006139">
    <property type="term" value="P:nucleobase-containing compound metabolic process"/>
    <property type="evidence" value="ECO:0007669"/>
    <property type="project" value="InterPro"/>
</dbReference>
<evidence type="ECO:0000313" key="25">
    <source>
        <dbReference type="Proteomes" id="UP000054845"/>
    </source>
</evidence>
<dbReference type="Gene3D" id="3.40.50.300">
    <property type="entry name" value="P-loop containing nucleotide triphosphate hydrolases"/>
    <property type="match status" value="3"/>
</dbReference>
<dbReference type="InterPro" id="IPR027417">
    <property type="entry name" value="P-loop_NTPase"/>
</dbReference>
<evidence type="ECO:0000256" key="4">
    <source>
        <dbReference type="ARBA" id="ARBA00016387"/>
    </source>
</evidence>
<feature type="region of interest" description="Disordered" evidence="22">
    <location>
        <begin position="275"/>
        <end position="306"/>
    </location>
</feature>
<feature type="region of interest" description="Disordered" evidence="22">
    <location>
        <begin position="1"/>
        <end position="65"/>
    </location>
</feature>
<dbReference type="SMART" id="SM00488">
    <property type="entry name" value="DEXDc2"/>
    <property type="match status" value="1"/>
</dbReference>
<evidence type="ECO:0000256" key="19">
    <source>
        <dbReference type="ARBA" id="ARBA00045008"/>
    </source>
</evidence>
<dbReference type="GO" id="GO:0003677">
    <property type="term" value="F:DNA binding"/>
    <property type="evidence" value="ECO:0007669"/>
    <property type="project" value="InterPro"/>
</dbReference>
<evidence type="ECO:0000256" key="15">
    <source>
        <dbReference type="ARBA" id="ARBA00023306"/>
    </source>
</evidence>
<keyword evidence="7" id="KW-0547">Nucleotide-binding</keyword>
<protein>
    <recommendedName>
        <fullName evidence="5">ATP-dependent DNA helicase CHL1</fullName>
        <ecNumber evidence="17">5.6.2.3</ecNumber>
    </recommendedName>
    <alternativeName>
        <fullName evidence="4">ATP-dependent DNA helicase chl1</fullName>
    </alternativeName>
    <alternativeName>
        <fullName evidence="16">Chromosome loss protein 1</fullName>
    </alternativeName>
    <alternativeName>
        <fullName evidence="18 19">DNA 5'-3' helicase CHL1</fullName>
    </alternativeName>
</protein>
<comment type="cofactor">
    <cofactor evidence="1">
        <name>[4Fe-4S] cluster</name>
        <dbReference type="ChEBI" id="CHEBI:49883"/>
    </cofactor>
</comment>
<dbReference type="EMBL" id="CCYA01000290">
    <property type="protein sequence ID" value="CEH19298.1"/>
    <property type="molecule type" value="Genomic_DNA"/>
</dbReference>
<dbReference type="PANTHER" id="PTHR11472:SF41">
    <property type="entry name" value="ATP-DEPENDENT DNA HELICASE DDX11-RELATED"/>
    <property type="match status" value="1"/>
</dbReference>
<dbReference type="CDD" id="cd18788">
    <property type="entry name" value="SF2_C_XPD"/>
    <property type="match status" value="1"/>
</dbReference>
<organism evidence="24 25">
    <name type="scientific">Ceraceosorus bombacis</name>
    <dbReference type="NCBI Taxonomy" id="401625"/>
    <lineage>
        <taxon>Eukaryota</taxon>
        <taxon>Fungi</taxon>
        <taxon>Dikarya</taxon>
        <taxon>Basidiomycota</taxon>
        <taxon>Ustilaginomycotina</taxon>
        <taxon>Exobasidiomycetes</taxon>
        <taxon>Ceraceosorales</taxon>
        <taxon>Ceraceosoraceae</taxon>
        <taxon>Ceraceosorus</taxon>
    </lineage>
</organism>
<dbReference type="PANTHER" id="PTHR11472">
    <property type="entry name" value="DNA REPAIR DEAD HELICASE RAD3/XP-D SUBFAMILY MEMBER"/>
    <property type="match status" value="1"/>
</dbReference>
<comment type="subcellular location">
    <subcellularLocation>
        <location evidence="2">Nucleus</location>
    </subcellularLocation>
</comment>
<keyword evidence="13" id="KW-0413">Isomerase</keyword>
<dbReference type="GO" id="GO:0051536">
    <property type="term" value="F:iron-sulfur cluster binding"/>
    <property type="evidence" value="ECO:0007669"/>
    <property type="project" value="UniProtKB-KW"/>
</dbReference>
<dbReference type="PROSITE" id="PS51193">
    <property type="entry name" value="HELICASE_ATP_BIND_2"/>
    <property type="match status" value="1"/>
</dbReference>
<dbReference type="GO" id="GO:0016818">
    <property type="term" value="F:hydrolase activity, acting on acid anhydrides, in phosphorus-containing anhydrides"/>
    <property type="evidence" value="ECO:0007669"/>
    <property type="project" value="InterPro"/>
</dbReference>
<keyword evidence="12" id="KW-0411">Iron-sulfur</keyword>
<keyword evidence="10" id="KW-0067">ATP-binding</keyword>
<comment type="function">
    <text evidence="20">ATP-dependent DNA helicase important for chromosome transmission and normal cell cycle progression in G(2)/M. May have a role in changing DNA topology to allow the loading of proteins involved in maintaining sister chromatid cohesion in the vicinity of the centromeres. Has a specific role in chromosome segregation during meiosis II.</text>
</comment>
<evidence type="ECO:0000256" key="8">
    <source>
        <dbReference type="ARBA" id="ARBA00022801"/>
    </source>
</evidence>
<dbReference type="STRING" id="401625.A0A0N7LBG2"/>
<keyword evidence="11" id="KW-0408">Iron</keyword>
<dbReference type="InterPro" id="IPR045028">
    <property type="entry name" value="DinG/Rad3-like"/>
</dbReference>
<dbReference type="NCBIfam" id="TIGR00604">
    <property type="entry name" value="rad3"/>
    <property type="match status" value="1"/>
</dbReference>
<feature type="compositionally biased region" description="Basic and acidic residues" evidence="22">
    <location>
        <begin position="29"/>
        <end position="41"/>
    </location>
</feature>
<dbReference type="AlphaFoldDB" id="A0A0N7LBG2"/>
<evidence type="ECO:0000256" key="6">
    <source>
        <dbReference type="ARBA" id="ARBA00022723"/>
    </source>
</evidence>
<evidence type="ECO:0000256" key="18">
    <source>
        <dbReference type="ARBA" id="ARBA00044998"/>
    </source>
</evidence>
<dbReference type="Pfam" id="PF13307">
    <property type="entry name" value="Helicase_C_2"/>
    <property type="match status" value="1"/>
</dbReference>
<dbReference type="GO" id="GO:0043139">
    <property type="term" value="F:5'-3' DNA helicase activity"/>
    <property type="evidence" value="ECO:0007669"/>
    <property type="project" value="UniProtKB-EC"/>
</dbReference>
<comment type="catalytic activity">
    <reaction evidence="21">
        <text>ATP + H2O = ADP + phosphate + H(+)</text>
        <dbReference type="Rhea" id="RHEA:13065"/>
        <dbReference type="ChEBI" id="CHEBI:15377"/>
        <dbReference type="ChEBI" id="CHEBI:15378"/>
        <dbReference type="ChEBI" id="CHEBI:30616"/>
        <dbReference type="ChEBI" id="CHEBI:43474"/>
        <dbReference type="ChEBI" id="CHEBI:456216"/>
        <dbReference type="EC" id="5.6.2.3"/>
    </reaction>
</comment>
<dbReference type="Proteomes" id="UP000054845">
    <property type="component" value="Unassembled WGS sequence"/>
</dbReference>
<dbReference type="GO" id="GO:0046872">
    <property type="term" value="F:metal ion binding"/>
    <property type="evidence" value="ECO:0007669"/>
    <property type="project" value="UniProtKB-KW"/>
</dbReference>
<feature type="domain" description="Helicase ATP-binding" evidence="23">
    <location>
        <begin position="74"/>
        <end position="534"/>
    </location>
</feature>
<dbReference type="InterPro" id="IPR010614">
    <property type="entry name" value="RAD3-like_helicase_DEAD"/>
</dbReference>
<feature type="region of interest" description="Disordered" evidence="22">
    <location>
        <begin position="148"/>
        <end position="169"/>
    </location>
</feature>
<dbReference type="InterPro" id="IPR006555">
    <property type="entry name" value="ATP-dep_Helicase_C"/>
</dbReference>
<dbReference type="Pfam" id="PF06733">
    <property type="entry name" value="DEAD_2"/>
    <property type="match status" value="1"/>
</dbReference>
<keyword evidence="25" id="KW-1185">Reference proteome</keyword>
<evidence type="ECO:0000313" key="24">
    <source>
        <dbReference type="EMBL" id="CEH19298.1"/>
    </source>
</evidence>
<feature type="compositionally biased region" description="Low complexity" evidence="22">
    <location>
        <begin position="275"/>
        <end position="286"/>
    </location>
</feature>
<accession>A0A0N7LBG2</accession>
<evidence type="ECO:0000256" key="9">
    <source>
        <dbReference type="ARBA" id="ARBA00022806"/>
    </source>
</evidence>
<keyword evidence="6" id="KW-0479">Metal-binding</keyword>
<dbReference type="FunFam" id="3.40.50.300:FF:001372">
    <property type="entry name" value="ATP-dependent DNA helicase chl1"/>
    <property type="match status" value="1"/>
</dbReference>
<proteinExistence type="inferred from homology"/>
<keyword evidence="14" id="KW-0539">Nucleus</keyword>
<comment type="similarity">
    <text evidence="3">Belongs to the DEAD box helicase family. DEAH subfamily. DDX11/CHL1 sub-subfamily.</text>
</comment>
<feature type="compositionally biased region" description="Low complexity" evidence="22">
    <location>
        <begin position="148"/>
        <end position="163"/>
    </location>
</feature>
<feature type="compositionally biased region" description="Basic and acidic residues" evidence="22">
    <location>
        <begin position="201"/>
        <end position="215"/>
    </location>
</feature>
<evidence type="ECO:0000256" key="21">
    <source>
        <dbReference type="ARBA" id="ARBA00048954"/>
    </source>
</evidence>
<dbReference type="GO" id="GO:0034085">
    <property type="term" value="P:establishment of sister chromatid cohesion"/>
    <property type="evidence" value="ECO:0007669"/>
    <property type="project" value="TreeGrafter"/>
</dbReference>
<evidence type="ECO:0000256" key="11">
    <source>
        <dbReference type="ARBA" id="ARBA00023004"/>
    </source>
</evidence>
<dbReference type="InterPro" id="IPR013020">
    <property type="entry name" value="Rad3/Chl1-like"/>
</dbReference>
<evidence type="ECO:0000256" key="13">
    <source>
        <dbReference type="ARBA" id="ARBA00023235"/>
    </source>
</evidence>
<evidence type="ECO:0000256" key="1">
    <source>
        <dbReference type="ARBA" id="ARBA00001966"/>
    </source>
</evidence>
<dbReference type="InterPro" id="IPR006554">
    <property type="entry name" value="Helicase-like_DEXD_c2"/>
</dbReference>
<evidence type="ECO:0000256" key="22">
    <source>
        <dbReference type="SAM" id="MobiDB-lite"/>
    </source>
</evidence>
<reference evidence="24 25" key="1">
    <citation type="submission" date="2014-09" db="EMBL/GenBank/DDBJ databases">
        <authorList>
            <person name="Magalhaes I.L.F."/>
            <person name="Oliveira U."/>
            <person name="Santos F.R."/>
            <person name="Vidigal T.H.D.A."/>
            <person name="Brescovit A.D."/>
            <person name="Santos A.J."/>
        </authorList>
    </citation>
    <scope>NUCLEOTIDE SEQUENCE [LARGE SCALE GENOMIC DNA]</scope>
</reference>
<dbReference type="SUPFAM" id="SSF52540">
    <property type="entry name" value="P-loop containing nucleoside triphosphate hydrolases"/>
    <property type="match status" value="1"/>
</dbReference>
<dbReference type="OrthoDB" id="267079at2759"/>
<keyword evidence="9 24" id="KW-0347">Helicase</keyword>
<keyword evidence="15" id="KW-0131">Cell cycle</keyword>
<dbReference type="GO" id="GO:0005634">
    <property type="term" value="C:nucleus"/>
    <property type="evidence" value="ECO:0007669"/>
    <property type="project" value="UniProtKB-SubCell"/>
</dbReference>
<feature type="compositionally biased region" description="Polar residues" evidence="22">
    <location>
        <begin position="42"/>
        <end position="57"/>
    </location>
</feature>
<dbReference type="GO" id="GO:0005524">
    <property type="term" value="F:ATP binding"/>
    <property type="evidence" value="ECO:0007669"/>
    <property type="project" value="UniProtKB-KW"/>
</dbReference>
<evidence type="ECO:0000256" key="10">
    <source>
        <dbReference type="ARBA" id="ARBA00022840"/>
    </source>
</evidence>
<evidence type="ECO:0000256" key="12">
    <source>
        <dbReference type="ARBA" id="ARBA00023014"/>
    </source>
</evidence>
<name>A0A0N7LBG2_9BASI</name>
<evidence type="ECO:0000256" key="3">
    <source>
        <dbReference type="ARBA" id="ARBA00008435"/>
    </source>
</evidence>
<dbReference type="EC" id="5.6.2.3" evidence="17"/>
<evidence type="ECO:0000256" key="7">
    <source>
        <dbReference type="ARBA" id="ARBA00022741"/>
    </source>
</evidence>
<evidence type="ECO:0000256" key="20">
    <source>
        <dbReference type="ARBA" id="ARBA00045702"/>
    </source>
</evidence>
<keyword evidence="8" id="KW-0378">Hydrolase</keyword>
<feature type="compositionally biased region" description="Low complexity" evidence="22">
    <location>
        <begin position="231"/>
        <end position="249"/>
    </location>
</feature>
<evidence type="ECO:0000259" key="23">
    <source>
        <dbReference type="PROSITE" id="PS51193"/>
    </source>
</evidence>
<evidence type="ECO:0000256" key="14">
    <source>
        <dbReference type="ARBA" id="ARBA00023242"/>
    </source>
</evidence>
<dbReference type="InterPro" id="IPR014013">
    <property type="entry name" value="Helic_SF1/SF2_ATP-bd_DinG/Rad3"/>
</dbReference>